<feature type="transmembrane region" description="Helical" evidence="19">
    <location>
        <begin position="138"/>
        <end position="158"/>
    </location>
</feature>
<feature type="transmembrane region" description="Helical" evidence="19">
    <location>
        <begin position="6"/>
        <end position="39"/>
    </location>
</feature>
<dbReference type="PANTHER" id="PTHR46382:SF1">
    <property type="entry name" value="PHOSPHATIDATE CYTIDYLYLTRANSFERASE"/>
    <property type="match status" value="1"/>
</dbReference>
<evidence type="ECO:0000256" key="17">
    <source>
        <dbReference type="ARBA" id="ARBA00023264"/>
    </source>
</evidence>
<keyword evidence="13 19" id="KW-1133">Transmembrane helix</keyword>
<dbReference type="RefSeq" id="WP_133818639.1">
    <property type="nucleotide sequence ID" value="NZ_SNZH01000006.1"/>
</dbReference>
<evidence type="ECO:0000256" key="9">
    <source>
        <dbReference type="ARBA" id="ARBA00022516"/>
    </source>
</evidence>
<feature type="transmembrane region" description="Helical" evidence="19">
    <location>
        <begin position="110"/>
        <end position="132"/>
    </location>
</feature>
<evidence type="ECO:0000256" key="4">
    <source>
        <dbReference type="ARBA" id="ARBA00005189"/>
    </source>
</evidence>
<keyword evidence="10 18" id="KW-0808">Transferase</keyword>
<keyword evidence="14" id="KW-0443">Lipid metabolism</keyword>
<organism evidence="20 21">
    <name type="scientific">Tahibacter aquaticus</name>
    <dbReference type="NCBI Taxonomy" id="520092"/>
    <lineage>
        <taxon>Bacteria</taxon>
        <taxon>Pseudomonadati</taxon>
        <taxon>Pseudomonadota</taxon>
        <taxon>Gammaproteobacteria</taxon>
        <taxon>Lysobacterales</taxon>
        <taxon>Rhodanobacteraceae</taxon>
        <taxon>Tahibacter</taxon>
    </lineage>
</organism>
<evidence type="ECO:0000256" key="18">
    <source>
        <dbReference type="RuleBase" id="RU003938"/>
    </source>
</evidence>
<evidence type="ECO:0000256" key="12">
    <source>
        <dbReference type="ARBA" id="ARBA00022695"/>
    </source>
</evidence>
<evidence type="ECO:0000256" key="7">
    <source>
        <dbReference type="ARBA" id="ARBA00019373"/>
    </source>
</evidence>
<comment type="catalytic activity">
    <reaction evidence="1 18">
        <text>a 1,2-diacyl-sn-glycero-3-phosphate + CTP + H(+) = a CDP-1,2-diacyl-sn-glycerol + diphosphate</text>
        <dbReference type="Rhea" id="RHEA:16229"/>
        <dbReference type="ChEBI" id="CHEBI:15378"/>
        <dbReference type="ChEBI" id="CHEBI:33019"/>
        <dbReference type="ChEBI" id="CHEBI:37563"/>
        <dbReference type="ChEBI" id="CHEBI:58332"/>
        <dbReference type="ChEBI" id="CHEBI:58608"/>
        <dbReference type="EC" id="2.7.7.41"/>
    </reaction>
</comment>
<feature type="transmembrane region" description="Helical" evidence="19">
    <location>
        <begin position="51"/>
        <end position="70"/>
    </location>
</feature>
<keyword evidence="15 19" id="KW-0472">Membrane</keyword>
<comment type="caution">
    <text evidence="20">The sequence shown here is derived from an EMBL/GenBank/DDBJ whole genome shotgun (WGS) entry which is preliminary data.</text>
</comment>
<evidence type="ECO:0000256" key="10">
    <source>
        <dbReference type="ARBA" id="ARBA00022679"/>
    </source>
</evidence>
<accession>A0A4R6YY13</accession>
<dbReference type="GO" id="GO:0005886">
    <property type="term" value="C:plasma membrane"/>
    <property type="evidence" value="ECO:0007669"/>
    <property type="project" value="UniProtKB-SubCell"/>
</dbReference>
<dbReference type="AlphaFoldDB" id="A0A4R6YY13"/>
<evidence type="ECO:0000256" key="15">
    <source>
        <dbReference type="ARBA" id="ARBA00023136"/>
    </source>
</evidence>
<sequence length="271" mass="28877">MKTRTVTALVLAPVAIALILFVPTAIFAAITGAVFLYAVWEWTRMLGLRDAASRAVTVVVHGLAMLALWLGHGSLWWWGVIVAGVAWWLLAALWLRHFSFAVAPTRDNTALKLAAGFLIVVPAWCGLLQVHAGADHGPWWTLFGLMLVWVADSGAYLAGSRWGRTKLAPRISPGKTWAGVYGALVASAMVGVIGAWLLGMRGVALAGIFVLAMLTVLASIVGDLYESLIKRHANVKDSGDLFPGHGGMFDRLDSVFAALPVWAAGLALLSA</sequence>
<evidence type="ECO:0000256" key="5">
    <source>
        <dbReference type="ARBA" id="ARBA00010185"/>
    </source>
</evidence>
<feature type="transmembrane region" description="Helical" evidence="19">
    <location>
        <begin position="76"/>
        <end position="98"/>
    </location>
</feature>
<evidence type="ECO:0000313" key="20">
    <source>
        <dbReference type="EMBL" id="TDR43885.1"/>
    </source>
</evidence>
<evidence type="ECO:0000256" key="13">
    <source>
        <dbReference type="ARBA" id="ARBA00022989"/>
    </source>
</evidence>
<dbReference type="GO" id="GO:0004605">
    <property type="term" value="F:phosphatidate cytidylyltransferase activity"/>
    <property type="evidence" value="ECO:0007669"/>
    <property type="project" value="UniProtKB-EC"/>
</dbReference>
<keyword evidence="16" id="KW-0594">Phospholipid biosynthesis</keyword>
<evidence type="ECO:0000256" key="6">
    <source>
        <dbReference type="ARBA" id="ARBA00012487"/>
    </source>
</evidence>
<feature type="transmembrane region" description="Helical" evidence="19">
    <location>
        <begin position="178"/>
        <end position="198"/>
    </location>
</feature>
<dbReference type="PROSITE" id="PS01315">
    <property type="entry name" value="CDS"/>
    <property type="match status" value="1"/>
</dbReference>
<evidence type="ECO:0000256" key="14">
    <source>
        <dbReference type="ARBA" id="ARBA00023098"/>
    </source>
</evidence>
<evidence type="ECO:0000256" key="19">
    <source>
        <dbReference type="SAM" id="Phobius"/>
    </source>
</evidence>
<gene>
    <name evidence="20" type="ORF">DFR29_10627</name>
</gene>
<comment type="subcellular location">
    <subcellularLocation>
        <location evidence="2">Cell membrane</location>
        <topology evidence="2">Multi-pass membrane protein</topology>
    </subcellularLocation>
</comment>
<dbReference type="Pfam" id="PF01148">
    <property type="entry name" value="CTP_transf_1"/>
    <property type="match status" value="1"/>
</dbReference>
<comment type="pathway">
    <text evidence="3 18">Phospholipid metabolism; CDP-diacylglycerol biosynthesis; CDP-diacylglycerol from sn-glycerol 3-phosphate: step 3/3.</text>
</comment>
<keyword evidence="17" id="KW-1208">Phospholipid metabolism</keyword>
<keyword evidence="11 18" id="KW-0812">Transmembrane</keyword>
<protein>
    <recommendedName>
        <fullName evidence="7 18">Phosphatidate cytidylyltransferase</fullName>
        <ecNumber evidence="6 18">2.7.7.41</ecNumber>
    </recommendedName>
</protein>
<feature type="transmembrane region" description="Helical" evidence="19">
    <location>
        <begin position="204"/>
        <end position="225"/>
    </location>
</feature>
<evidence type="ECO:0000256" key="8">
    <source>
        <dbReference type="ARBA" id="ARBA00022475"/>
    </source>
</evidence>
<evidence type="ECO:0000256" key="16">
    <source>
        <dbReference type="ARBA" id="ARBA00023209"/>
    </source>
</evidence>
<comment type="similarity">
    <text evidence="5 18">Belongs to the CDS family.</text>
</comment>
<evidence type="ECO:0000256" key="2">
    <source>
        <dbReference type="ARBA" id="ARBA00004651"/>
    </source>
</evidence>
<reference evidence="20 21" key="1">
    <citation type="submission" date="2019-03" db="EMBL/GenBank/DDBJ databases">
        <title>Genomic Encyclopedia of Type Strains, Phase IV (KMG-IV): sequencing the most valuable type-strain genomes for metagenomic binning, comparative biology and taxonomic classification.</title>
        <authorList>
            <person name="Goeker M."/>
        </authorList>
    </citation>
    <scope>NUCLEOTIDE SEQUENCE [LARGE SCALE GENOMIC DNA]</scope>
    <source>
        <strain evidence="20 21">DSM 21667</strain>
    </source>
</reference>
<evidence type="ECO:0000256" key="1">
    <source>
        <dbReference type="ARBA" id="ARBA00001698"/>
    </source>
</evidence>
<evidence type="ECO:0000313" key="21">
    <source>
        <dbReference type="Proteomes" id="UP000295293"/>
    </source>
</evidence>
<keyword evidence="21" id="KW-1185">Reference proteome</keyword>
<comment type="pathway">
    <text evidence="4">Lipid metabolism.</text>
</comment>
<keyword evidence="8" id="KW-1003">Cell membrane</keyword>
<dbReference type="UniPathway" id="UPA00557">
    <property type="reaction ID" value="UER00614"/>
</dbReference>
<dbReference type="GO" id="GO:0016024">
    <property type="term" value="P:CDP-diacylglycerol biosynthetic process"/>
    <property type="evidence" value="ECO:0007669"/>
    <property type="project" value="UniProtKB-UniPathway"/>
</dbReference>
<dbReference type="EC" id="2.7.7.41" evidence="6 18"/>
<evidence type="ECO:0000256" key="3">
    <source>
        <dbReference type="ARBA" id="ARBA00005119"/>
    </source>
</evidence>
<dbReference type="EMBL" id="SNZH01000006">
    <property type="protein sequence ID" value="TDR43885.1"/>
    <property type="molecule type" value="Genomic_DNA"/>
</dbReference>
<dbReference type="PANTHER" id="PTHR46382">
    <property type="entry name" value="PHOSPHATIDATE CYTIDYLYLTRANSFERASE"/>
    <property type="match status" value="1"/>
</dbReference>
<keyword evidence="12 18" id="KW-0548">Nucleotidyltransferase</keyword>
<dbReference type="Proteomes" id="UP000295293">
    <property type="component" value="Unassembled WGS sequence"/>
</dbReference>
<name>A0A4R6YY13_9GAMM</name>
<proteinExistence type="inferred from homology"/>
<evidence type="ECO:0000256" key="11">
    <source>
        <dbReference type="ARBA" id="ARBA00022692"/>
    </source>
</evidence>
<dbReference type="OrthoDB" id="9799199at2"/>
<dbReference type="InterPro" id="IPR000374">
    <property type="entry name" value="PC_trans"/>
</dbReference>
<keyword evidence="9" id="KW-0444">Lipid biosynthesis</keyword>